<protein>
    <submittedName>
        <fullName evidence="1">Uncharacterized protein</fullName>
    </submittedName>
</protein>
<keyword evidence="2" id="KW-1185">Reference proteome</keyword>
<evidence type="ECO:0000313" key="1">
    <source>
        <dbReference type="EMBL" id="CAH9052077.1"/>
    </source>
</evidence>
<organism evidence="1 2">
    <name type="scientific">Cuscuta europaea</name>
    <name type="common">European dodder</name>
    <dbReference type="NCBI Taxonomy" id="41803"/>
    <lineage>
        <taxon>Eukaryota</taxon>
        <taxon>Viridiplantae</taxon>
        <taxon>Streptophyta</taxon>
        <taxon>Embryophyta</taxon>
        <taxon>Tracheophyta</taxon>
        <taxon>Spermatophyta</taxon>
        <taxon>Magnoliopsida</taxon>
        <taxon>eudicotyledons</taxon>
        <taxon>Gunneridae</taxon>
        <taxon>Pentapetalae</taxon>
        <taxon>asterids</taxon>
        <taxon>lamiids</taxon>
        <taxon>Solanales</taxon>
        <taxon>Convolvulaceae</taxon>
        <taxon>Cuscuteae</taxon>
        <taxon>Cuscuta</taxon>
        <taxon>Cuscuta subgen. Cuscuta</taxon>
    </lineage>
</organism>
<name>A0A9P0VSF8_CUSEU</name>
<reference evidence="1" key="1">
    <citation type="submission" date="2022-07" db="EMBL/GenBank/DDBJ databases">
        <authorList>
            <person name="Macas J."/>
            <person name="Novak P."/>
            <person name="Neumann P."/>
        </authorList>
    </citation>
    <scope>NUCLEOTIDE SEQUENCE</scope>
</reference>
<proteinExistence type="predicted"/>
<sequence>MLYMFIIDILIRYQHETLHPTTICSSPQKPDCTRAIHTPTCILHQNLFFSFHCGRDSIFARGIRPISATGSYRSIPIHKELIIAASSPLSRIDLILIQFGETYNDTLYHKTETVKGYE</sequence>
<dbReference type="Proteomes" id="UP001152484">
    <property type="component" value="Unassembled WGS sequence"/>
</dbReference>
<dbReference type="AlphaFoldDB" id="A0A9P0VSF8"/>
<gene>
    <name evidence="1" type="ORF">CEURO_LOCUS284</name>
</gene>
<evidence type="ECO:0000313" key="2">
    <source>
        <dbReference type="Proteomes" id="UP001152484"/>
    </source>
</evidence>
<accession>A0A9P0VSF8</accession>
<dbReference type="EMBL" id="CAMAPE010000002">
    <property type="protein sequence ID" value="CAH9052077.1"/>
    <property type="molecule type" value="Genomic_DNA"/>
</dbReference>
<comment type="caution">
    <text evidence="1">The sequence shown here is derived from an EMBL/GenBank/DDBJ whole genome shotgun (WGS) entry which is preliminary data.</text>
</comment>